<feature type="non-terminal residue" evidence="1">
    <location>
        <position position="1"/>
    </location>
</feature>
<dbReference type="AlphaFoldDB" id="A0A822BW31"/>
<accession>A0A822BW31</accession>
<reference evidence="1" key="1">
    <citation type="submission" date="2021-02" db="EMBL/GenBank/DDBJ databases">
        <authorList>
            <person name="Nowell W R."/>
        </authorList>
    </citation>
    <scope>NUCLEOTIDE SEQUENCE</scope>
</reference>
<name>A0A822BW31_9BILA</name>
<gene>
    <name evidence="1" type="ORF">QYT958_LOCUS39936</name>
</gene>
<evidence type="ECO:0000313" key="1">
    <source>
        <dbReference type="EMBL" id="CAF5020940.1"/>
    </source>
</evidence>
<proteinExistence type="predicted"/>
<protein>
    <submittedName>
        <fullName evidence="1">Uncharacterized protein</fullName>
    </submittedName>
</protein>
<evidence type="ECO:0000313" key="2">
    <source>
        <dbReference type="Proteomes" id="UP000663848"/>
    </source>
</evidence>
<dbReference type="EMBL" id="CAJOBR010038929">
    <property type="protein sequence ID" value="CAF5020940.1"/>
    <property type="molecule type" value="Genomic_DNA"/>
</dbReference>
<organism evidence="1 2">
    <name type="scientific">Rotaria socialis</name>
    <dbReference type="NCBI Taxonomy" id="392032"/>
    <lineage>
        <taxon>Eukaryota</taxon>
        <taxon>Metazoa</taxon>
        <taxon>Spiralia</taxon>
        <taxon>Gnathifera</taxon>
        <taxon>Rotifera</taxon>
        <taxon>Eurotatoria</taxon>
        <taxon>Bdelloidea</taxon>
        <taxon>Philodinida</taxon>
        <taxon>Philodinidae</taxon>
        <taxon>Rotaria</taxon>
    </lineage>
</organism>
<comment type="caution">
    <text evidence="1">The sequence shown here is derived from an EMBL/GenBank/DDBJ whole genome shotgun (WGS) entry which is preliminary data.</text>
</comment>
<sequence length="51" mass="5824">PSLQDLCIETLKEHIQDACHTHFCRLPYDMVKPILTVATPEQLHAIIDNNP</sequence>
<feature type="non-terminal residue" evidence="1">
    <location>
        <position position="51"/>
    </location>
</feature>
<dbReference type="Proteomes" id="UP000663848">
    <property type="component" value="Unassembled WGS sequence"/>
</dbReference>